<dbReference type="InterPro" id="IPR002078">
    <property type="entry name" value="Sigma_54_int"/>
</dbReference>
<evidence type="ECO:0000313" key="6">
    <source>
        <dbReference type="EMBL" id="SHJ87457.1"/>
    </source>
</evidence>
<dbReference type="GO" id="GO:0006355">
    <property type="term" value="P:regulation of DNA-templated transcription"/>
    <property type="evidence" value="ECO:0007669"/>
    <property type="project" value="InterPro"/>
</dbReference>
<protein>
    <submittedName>
        <fullName evidence="6">Arginine utilization regulatory protein</fullName>
    </submittedName>
</protein>
<dbReference type="PANTHER" id="PTHR32071">
    <property type="entry name" value="TRANSCRIPTIONAL REGULATORY PROTEIN"/>
    <property type="match status" value="1"/>
</dbReference>
<dbReference type="PROSITE" id="PS00675">
    <property type="entry name" value="SIGMA54_INTERACT_1"/>
    <property type="match status" value="1"/>
</dbReference>
<dbReference type="Gene3D" id="3.40.50.300">
    <property type="entry name" value="P-loop containing nucleotide triphosphate hydrolases"/>
    <property type="match status" value="1"/>
</dbReference>
<dbReference type="EMBL" id="FQZL01000050">
    <property type="protein sequence ID" value="SHJ87457.1"/>
    <property type="molecule type" value="Genomic_DNA"/>
</dbReference>
<feature type="domain" description="Sigma-54 factor interaction" evidence="5">
    <location>
        <begin position="115"/>
        <end position="343"/>
    </location>
</feature>
<dbReference type="InterPro" id="IPR002197">
    <property type="entry name" value="HTH_Fis"/>
</dbReference>
<gene>
    <name evidence="6" type="ORF">SAMN02745751_03601</name>
</gene>
<dbReference type="CDD" id="cd00009">
    <property type="entry name" value="AAA"/>
    <property type="match status" value="1"/>
</dbReference>
<dbReference type="RefSeq" id="WP_094763065.1">
    <property type="nucleotide sequence ID" value="NZ_FQZL01000050.1"/>
</dbReference>
<keyword evidence="1" id="KW-0547">Nucleotide-binding</keyword>
<keyword evidence="2" id="KW-0067">ATP-binding</keyword>
<dbReference type="InterPro" id="IPR025943">
    <property type="entry name" value="Sigma_54_int_dom_ATP-bd_2"/>
</dbReference>
<dbReference type="SUPFAM" id="SSF52540">
    <property type="entry name" value="P-loop containing nucleoside triphosphate hydrolases"/>
    <property type="match status" value="1"/>
</dbReference>
<dbReference type="PRINTS" id="PR01590">
    <property type="entry name" value="HTHFIS"/>
</dbReference>
<keyword evidence="3" id="KW-0805">Transcription regulation</keyword>
<keyword evidence="4" id="KW-0804">Transcription</keyword>
<dbReference type="SUPFAM" id="SSF46689">
    <property type="entry name" value="Homeodomain-like"/>
    <property type="match status" value="1"/>
</dbReference>
<dbReference type="InterPro" id="IPR027417">
    <property type="entry name" value="P-loop_NTPase"/>
</dbReference>
<dbReference type="GO" id="GO:0043565">
    <property type="term" value="F:sequence-specific DNA binding"/>
    <property type="evidence" value="ECO:0007669"/>
    <property type="project" value="InterPro"/>
</dbReference>
<dbReference type="Pfam" id="PF02954">
    <property type="entry name" value="HTH_8"/>
    <property type="match status" value="1"/>
</dbReference>
<dbReference type="SMART" id="SM00382">
    <property type="entry name" value="AAA"/>
    <property type="match status" value="1"/>
</dbReference>
<keyword evidence="7" id="KW-1185">Reference proteome</keyword>
<dbReference type="PROSITE" id="PS50045">
    <property type="entry name" value="SIGMA54_INTERACT_4"/>
    <property type="match status" value="1"/>
</dbReference>
<dbReference type="PROSITE" id="PS00676">
    <property type="entry name" value="SIGMA54_INTERACT_2"/>
    <property type="match status" value="1"/>
</dbReference>
<proteinExistence type="predicted"/>
<evidence type="ECO:0000313" key="7">
    <source>
        <dbReference type="Proteomes" id="UP000184052"/>
    </source>
</evidence>
<name>A0A1M6MVH7_9FIRM</name>
<dbReference type="InterPro" id="IPR009057">
    <property type="entry name" value="Homeodomain-like_sf"/>
</dbReference>
<dbReference type="InterPro" id="IPR025662">
    <property type="entry name" value="Sigma_54_int_dom_ATP-bd_1"/>
</dbReference>
<dbReference type="AlphaFoldDB" id="A0A1M6MVH7"/>
<dbReference type="Pfam" id="PF25601">
    <property type="entry name" value="AAA_lid_14"/>
    <property type="match status" value="1"/>
</dbReference>
<dbReference type="Proteomes" id="UP000184052">
    <property type="component" value="Unassembled WGS sequence"/>
</dbReference>
<evidence type="ECO:0000256" key="4">
    <source>
        <dbReference type="ARBA" id="ARBA00023163"/>
    </source>
</evidence>
<dbReference type="FunFam" id="3.40.50.300:FF:000006">
    <property type="entry name" value="DNA-binding transcriptional regulator NtrC"/>
    <property type="match status" value="1"/>
</dbReference>
<evidence type="ECO:0000256" key="1">
    <source>
        <dbReference type="ARBA" id="ARBA00022741"/>
    </source>
</evidence>
<reference evidence="6 7" key="1">
    <citation type="submission" date="2016-11" db="EMBL/GenBank/DDBJ databases">
        <authorList>
            <person name="Jaros S."/>
            <person name="Januszkiewicz K."/>
            <person name="Wedrychowicz H."/>
        </authorList>
    </citation>
    <scope>NUCLEOTIDE SEQUENCE [LARGE SCALE GENOMIC DNA]</scope>
    <source>
        <strain evidence="6 7">DSM 17477</strain>
    </source>
</reference>
<dbReference type="Pfam" id="PF00158">
    <property type="entry name" value="Sigma54_activat"/>
    <property type="match status" value="1"/>
</dbReference>
<dbReference type="STRING" id="1121476.SAMN02745751_03601"/>
<dbReference type="PANTHER" id="PTHR32071:SF74">
    <property type="entry name" value="TRANSCRIPTIONAL ACTIVATOR ROCR"/>
    <property type="match status" value="1"/>
</dbReference>
<dbReference type="GO" id="GO:0005524">
    <property type="term" value="F:ATP binding"/>
    <property type="evidence" value="ECO:0007669"/>
    <property type="project" value="UniProtKB-KW"/>
</dbReference>
<sequence length="434" mass="49259">MDIKAILRQNRDFFNSFNRGLLLTELDGRIFWKNKEFDNYMEIAYMISENISKLKEGLGTFEYEGGRFEINKVPILFSDEKYLLFILDVSEIVDARSGHDSYMRSSGGKYTFDNLIGRSEVMQKLVEDAKKVAMTDSNIIIHGETGSGKEIIAQSIHYESSRRKGKFIAVNCSAVPENLMESIFFGSVKGVFSGAENKKGLFEIASGGTIFLDEINSMPMNLQAKLLRVIQEGTVRRIGGTEEVKIDSRIISAMNMNPFDEVDKGKVRNDLLYRLGVVFIKVPPLRERIDDIGPLAEYFIKMKSRKLGIGVKPVNKIVYQLFMNNDWEGNVRQLEHVIESAVVMARYSSEINAEHLPAYFLKTTTASKGSKNEIELVQDSLKHELETIEKNRIIFDLENSGGNMTAAAKTLGISRQNLYKKMKKYDIKVSEQNK</sequence>
<dbReference type="Gene3D" id="1.10.8.60">
    <property type="match status" value="1"/>
</dbReference>
<organism evidence="6 7">
    <name type="scientific">Dethiosulfatibacter aminovorans DSM 17477</name>
    <dbReference type="NCBI Taxonomy" id="1121476"/>
    <lineage>
        <taxon>Bacteria</taxon>
        <taxon>Bacillati</taxon>
        <taxon>Bacillota</taxon>
        <taxon>Tissierellia</taxon>
        <taxon>Dethiosulfatibacter</taxon>
    </lineage>
</organism>
<evidence type="ECO:0000259" key="5">
    <source>
        <dbReference type="PROSITE" id="PS50045"/>
    </source>
</evidence>
<dbReference type="InterPro" id="IPR058031">
    <property type="entry name" value="AAA_lid_NorR"/>
</dbReference>
<dbReference type="Gene3D" id="1.10.10.60">
    <property type="entry name" value="Homeodomain-like"/>
    <property type="match status" value="1"/>
</dbReference>
<evidence type="ECO:0000256" key="2">
    <source>
        <dbReference type="ARBA" id="ARBA00022840"/>
    </source>
</evidence>
<accession>A0A1M6MVH7</accession>
<dbReference type="InterPro" id="IPR003593">
    <property type="entry name" value="AAA+_ATPase"/>
</dbReference>
<dbReference type="OrthoDB" id="5411866at2"/>
<evidence type="ECO:0000256" key="3">
    <source>
        <dbReference type="ARBA" id="ARBA00023015"/>
    </source>
</evidence>